<accession>A0A271KC96</accession>
<keyword evidence="9" id="KW-1185">Reference proteome</keyword>
<dbReference type="PANTHER" id="PTHR43806">
    <property type="entry name" value="PEPTIDASE S8"/>
    <property type="match status" value="1"/>
</dbReference>
<dbReference type="CDD" id="cd05561">
    <property type="entry name" value="Peptidases_S8_4"/>
    <property type="match status" value="1"/>
</dbReference>
<dbReference type="InterPro" id="IPR050131">
    <property type="entry name" value="Peptidase_S8_subtilisin-like"/>
</dbReference>
<evidence type="ECO:0000256" key="5">
    <source>
        <dbReference type="PROSITE-ProRule" id="PRU01240"/>
    </source>
</evidence>
<feature type="active site" description="Charge relay system" evidence="5">
    <location>
        <position position="391"/>
    </location>
</feature>
<dbReference type="EMBL" id="NPKH01000027">
    <property type="protein sequence ID" value="PAP93326.1"/>
    <property type="molecule type" value="Genomic_DNA"/>
</dbReference>
<keyword evidence="2 5" id="KW-0645">Protease</keyword>
<keyword evidence="3 5" id="KW-0378">Hydrolase</keyword>
<dbReference type="AlphaFoldDB" id="A0A271KC96"/>
<feature type="compositionally biased region" description="Basic residues" evidence="6">
    <location>
        <begin position="73"/>
        <end position="82"/>
    </location>
</feature>
<feature type="active site" description="Charge relay system" evidence="5">
    <location>
        <position position="235"/>
    </location>
</feature>
<keyword evidence="4 5" id="KW-0720">Serine protease</keyword>
<feature type="region of interest" description="Disordered" evidence="6">
    <location>
        <begin position="21"/>
        <end position="92"/>
    </location>
</feature>
<feature type="compositionally biased region" description="Acidic residues" evidence="6">
    <location>
        <begin position="23"/>
        <end position="34"/>
    </location>
</feature>
<dbReference type="InterPro" id="IPR015500">
    <property type="entry name" value="Peptidase_S8_subtilisin-rel"/>
</dbReference>
<dbReference type="InterPro" id="IPR023828">
    <property type="entry name" value="Peptidase_S8_Ser-AS"/>
</dbReference>
<protein>
    <submittedName>
        <fullName evidence="8">Peptidase S8</fullName>
    </submittedName>
</protein>
<feature type="domain" description="Peptidase S8/S53" evidence="7">
    <location>
        <begin position="194"/>
        <end position="439"/>
    </location>
</feature>
<evidence type="ECO:0000256" key="2">
    <source>
        <dbReference type="ARBA" id="ARBA00022670"/>
    </source>
</evidence>
<evidence type="ECO:0000256" key="6">
    <source>
        <dbReference type="SAM" id="MobiDB-lite"/>
    </source>
</evidence>
<sequence>MVDLHPTGGLLVLGEFGPKSAFADDDGGGDDGGGDDGGGGQPGSSSGGSGAIPRRSTGTNLFRTLTDRFLPRPPRRGGRRAQRPAVPLPSRAPDQIVATGLSSAEIGRLQATGFTVLDRTDIQLLGSELVRLRIPPNMPPEAARDLVIDAAPQSTADFVHYYRPGQEAECAGSHCGAAGLIGWPTDTGLPAGCGGNVTIGLIDTAINPAHAAFANGRVEVLRLSDHGFPESGRQHGTAVAALLVGGADSRTPGLLPHARLIAVDAFHRGDRQDDRSDVYDLLRALDLLSVRGVQVTNMSLSGPANALLEQFVRKLSEGGMVIVAAAGNGGPKAGPAYPAAYAEVIAVTAVDRMKRPYRRAGRGEHIDLAAPGVEVWTAASVSGARPKTGTSFAAPFVAAAAALMKSANSSATAADIHDALGKSAEDLGAPGKDAVFGWGLLNARAACVVTPKKAM</sequence>
<dbReference type="PROSITE" id="PS00138">
    <property type="entry name" value="SUBTILASE_SER"/>
    <property type="match status" value="1"/>
</dbReference>
<evidence type="ECO:0000259" key="7">
    <source>
        <dbReference type="Pfam" id="PF00082"/>
    </source>
</evidence>
<dbReference type="InterPro" id="IPR000209">
    <property type="entry name" value="Peptidase_S8/S53_dom"/>
</dbReference>
<evidence type="ECO:0000313" key="8">
    <source>
        <dbReference type="EMBL" id="PAP93326.1"/>
    </source>
</evidence>
<dbReference type="SUPFAM" id="SSF52743">
    <property type="entry name" value="Subtilisin-like"/>
    <property type="match status" value="1"/>
</dbReference>
<dbReference type="Proteomes" id="UP000215931">
    <property type="component" value="Unassembled WGS sequence"/>
</dbReference>
<dbReference type="GO" id="GO:0004252">
    <property type="term" value="F:serine-type endopeptidase activity"/>
    <property type="evidence" value="ECO:0007669"/>
    <property type="project" value="UniProtKB-UniRule"/>
</dbReference>
<name>A0A271KC96_9HYPH</name>
<evidence type="ECO:0000313" key="9">
    <source>
        <dbReference type="Proteomes" id="UP000215931"/>
    </source>
</evidence>
<proteinExistence type="inferred from homology"/>
<dbReference type="Gene3D" id="3.40.50.200">
    <property type="entry name" value="Peptidase S8/S53 domain"/>
    <property type="match status" value="1"/>
</dbReference>
<dbReference type="OrthoDB" id="5405281at2"/>
<dbReference type="GO" id="GO:0006508">
    <property type="term" value="P:proteolysis"/>
    <property type="evidence" value="ECO:0007669"/>
    <property type="project" value="UniProtKB-KW"/>
</dbReference>
<comment type="caution">
    <text evidence="8">The sequence shown here is derived from an EMBL/GenBank/DDBJ whole genome shotgun (WGS) entry which is preliminary data.</text>
</comment>
<dbReference type="InterPro" id="IPR036852">
    <property type="entry name" value="Peptidase_S8/S53_dom_sf"/>
</dbReference>
<dbReference type="PROSITE" id="PS51892">
    <property type="entry name" value="SUBTILASE"/>
    <property type="match status" value="1"/>
</dbReference>
<feature type="active site" description="Charge relay system" evidence="5">
    <location>
        <position position="203"/>
    </location>
</feature>
<dbReference type="PRINTS" id="PR00723">
    <property type="entry name" value="SUBTILISIN"/>
</dbReference>
<gene>
    <name evidence="8" type="ORF">CIT31_22970</name>
</gene>
<dbReference type="Pfam" id="PF00082">
    <property type="entry name" value="Peptidase_S8"/>
    <property type="match status" value="1"/>
</dbReference>
<dbReference type="PANTHER" id="PTHR43806:SF11">
    <property type="entry name" value="CEREVISIN-RELATED"/>
    <property type="match status" value="1"/>
</dbReference>
<evidence type="ECO:0000256" key="3">
    <source>
        <dbReference type="ARBA" id="ARBA00022801"/>
    </source>
</evidence>
<feature type="compositionally biased region" description="Gly residues" evidence="6">
    <location>
        <begin position="35"/>
        <end position="50"/>
    </location>
</feature>
<evidence type="ECO:0000256" key="1">
    <source>
        <dbReference type="ARBA" id="ARBA00011073"/>
    </source>
</evidence>
<evidence type="ECO:0000256" key="4">
    <source>
        <dbReference type="ARBA" id="ARBA00022825"/>
    </source>
</evidence>
<organism evidence="8 9">
    <name type="scientific">Mesorhizobium wenxiniae</name>
    <dbReference type="NCBI Taxonomy" id="2014805"/>
    <lineage>
        <taxon>Bacteria</taxon>
        <taxon>Pseudomonadati</taxon>
        <taxon>Pseudomonadota</taxon>
        <taxon>Alphaproteobacteria</taxon>
        <taxon>Hyphomicrobiales</taxon>
        <taxon>Phyllobacteriaceae</taxon>
        <taxon>Mesorhizobium</taxon>
    </lineage>
</organism>
<reference evidence="8 9" key="1">
    <citation type="submission" date="2017-08" db="EMBL/GenBank/DDBJ databases">
        <title>Mesorhizobium wenxinae sp. nov., a novel rhizobial species isolated from root nodules of chickpea (Cicer arietinum L.).</title>
        <authorList>
            <person name="Zhang J."/>
        </authorList>
    </citation>
    <scope>NUCLEOTIDE SEQUENCE [LARGE SCALE GENOMIC DNA]</scope>
    <source>
        <strain evidence="9">WYCCWR 10019</strain>
    </source>
</reference>
<comment type="similarity">
    <text evidence="1 5">Belongs to the peptidase S8 family.</text>
</comment>